<evidence type="ECO:0000256" key="1">
    <source>
        <dbReference type="SAM" id="Phobius"/>
    </source>
</evidence>
<name>A0A1X1TS26_9MYCO</name>
<dbReference type="STRING" id="188915.AWC02_09625"/>
<feature type="transmembrane region" description="Helical" evidence="1">
    <location>
        <begin position="60"/>
        <end position="79"/>
    </location>
</feature>
<dbReference type="AlphaFoldDB" id="A0A1X1TS26"/>
<keyword evidence="3" id="KW-1185">Reference proteome</keyword>
<dbReference type="Proteomes" id="UP000193465">
    <property type="component" value="Unassembled WGS sequence"/>
</dbReference>
<feature type="transmembrane region" description="Helical" evidence="1">
    <location>
        <begin position="22"/>
        <end position="39"/>
    </location>
</feature>
<evidence type="ECO:0000313" key="3">
    <source>
        <dbReference type="Proteomes" id="UP000193465"/>
    </source>
</evidence>
<gene>
    <name evidence="2" type="ORF">AWC02_09625</name>
</gene>
<evidence type="ECO:0000313" key="2">
    <source>
        <dbReference type="EMBL" id="ORV47361.1"/>
    </source>
</evidence>
<keyword evidence="1" id="KW-0472">Membrane</keyword>
<reference evidence="2 3" key="1">
    <citation type="submission" date="2016-01" db="EMBL/GenBank/DDBJ databases">
        <title>The new phylogeny of the genus Mycobacterium.</title>
        <authorList>
            <person name="Tarcisio F."/>
            <person name="Conor M."/>
            <person name="Antonella G."/>
            <person name="Elisabetta G."/>
            <person name="Giulia F.S."/>
            <person name="Sara T."/>
            <person name="Anna F."/>
            <person name="Clotilde B."/>
            <person name="Roberto B."/>
            <person name="Veronica D.S."/>
            <person name="Fabio R."/>
            <person name="Monica P."/>
            <person name="Olivier J."/>
            <person name="Enrico T."/>
            <person name="Nicola S."/>
        </authorList>
    </citation>
    <scope>NUCLEOTIDE SEQUENCE [LARGE SCALE GENOMIC DNA]</scope>
    <source>
        <strain evidence="2 3">ATCC 27353</strain>
    </source>
</reference>
<keyword evidence="1" id="KW-0812">Transmembrane</keyword>
<organism evidence="2 3">
    <name type="scientific">Mycolicibacter engbaekii</name>
    <dbReference type="NCBI Taxonomy" id="188915"/>
    <lineage>
        <taxon>Bacteria</taxon>
        <taxon>Bacillati</taxon>
        <taxon>Actinomycetota</taxon>
        <taxon>Actinomycetes</taxon>
        <taxon>Mycobacteriales</taxon>
        <taxon>Mycobacteriaceae</taxon>
        <taxon>Mycolicibacter</taxon>
    </lineage>
</organism>
<proteinExistence type="predicted"/>
<accession>A0A1X1TS26</accession>
<comment type="caution">
    <text evidence="2">The sequence shown here is derived from an EMBL/GenBank/DDBJ whole genome shotgun (WGS) entry which is preliminary data.</text>
</comment>
<keyword evidence="1" id="KW-1133">Transmembrane helix</keyword>
<dbReference type="EMBL" id="LQOT01000031">
    <property type="protein sequence ID" value="ORV47361.1"/>
    <property type="molecule type" value="Genomic_DNA"/>
</dbReference>
<sequence length="95" mass="10357">MFRCMNAVAGVAKKAALTTWEGIWYILMCINFGAGYLAKVPAKKALQDAGMGTMTSAEQFWYLFLCLSFGAGYFAKIPIAKALVETQIQGIAHAR</sequence>
<protein>
    <submittedName>
        <fullName evidence="2">Uncharacterized protein</fullName>
    </submittedName>
</protein>